<feature type="domain" description="Acyltransferase 3" evidence="2">
    <location>
        <begin position="19"/>
        <end position="360"/>
    </location>
</feature>
<dbReference type="PATRIC" id="fig|1249627.3.peg.622"/>
<dbReference type="PANTHER" id="PTHR23028:SF53">
    <property type="entry name" value="ACYL_TRANSF_3 DOMAIN-CONTAINING PROTEIN"/>
    <property type="match status" value="1"/>
</dbReference>
<evidence type="ECO:0000313" key="3">
    <source>
        <dbReference type="EMBL" id="EXJ16563.1"/>
    </source>
</evidence>
<name>W9VAB9_9GAMM</name>
<protein>
    <recommendedName>
        <fullName evidence="2">Acyltransferase 3 domain-containing protein</fullName>
    </recommendedName>
</protein>
<feature type="transmembrane region" description="Helical" evidence="1">
    <location>
        <begin position="342"/>
        <end position="360"/>
    </location>
</feature>
<proteinExistence type="predicted"/>
<dbReference type="Proteomes" id="UP000019460">
    <property type="component" value="Unassembled WGS sequence"/>
</dbReference>
<feature type="transmembrane region" description="Helical" evidence="1">
    <location>
        <begin position="141"/>
        <end position="164"/>
    </location>
</feature>
<dbReference type="PANTHER" id="PTHR23028">
    <property type="entry name" value="ACETYLTRANSFERASE"/>
    <property type="match status" value="1"/>
</dbReference>
<feature type="transmembrane region" description="Helical" evidence="1">
    <location>
        <begin position="20"/>
        <end position="41"/>
    </location>
</feature>
<feature type="transmembrane region" description="Helical" evidence="1">
    <location>
        <begin position="95"/>
        <end position="111"/>
    </location>
</feature>
<feature type="transmembrane region" description="Helical" evidence="1">
    <location>
        <begin position="215"/>
        <end position="233"/>
    </location>
</feature>
<organism evidence="3 4">
    <name type="scientific">Imhoffiella purpurea</name>
    <dbReference type="NCBI Taxonomy" id="1249627"/>
    <lineage>
        <taxon>Bacteria</taxon>
        <taxon>Pseudomonadati</taxon>
        <taxon>Pseudomonadota</taxon>
        <taxon>Gammaproteobacteria</taxon>
        <taxon>Chromatiales</taxon>
        <taxon>Chromatiaceae</taxon>
        <taxon>Imhoffiella</taxon>
    </lineage>
</organism>
<dbReference type="Pfam" id="PF01757">
    <property type="entry name" value="Acyl_transf_3"/>
    <property type="match status" value="1"/>
</dbReference>
<dbReference type="GO" id="GO:0016747">
    <property type="term" value="F:acyltransferase activity, transferring groups other than amino-acyl groups"/>
    <property type="evidence" value="ECO:0007669"/>
    <property type="project" value="InterPro"/>
</dbReference>
<dbReference type="InterPro" id="IPR050879">
    <property type="entry name" value="Acyltransferase_3"/>
</dbReference>
<dbReference type="InterPro" id="IPR002656">
    <property type="entry name" value="Acyl_transf_3_dom"/>
</dbReference>
<keyword evidence="1" id="KW-1133">Transmembrane helix</keyword>
<evidence type="ECO:0000313" key="4">
    <source>
        <dbReference type="Proteomes" id="UP000019460"/>
    </source>
</evidence>
<sequence>MDQSTIDKPDHGEPYVRLDFLDALRGFAAFYVILYHLALIPKPNLDIPEWLRFYTANGGTGVTLFFVLSAFALSYSLDARRGEPNATLHFYVRRFFRIAPLFYAMLVFYFFRDIAVYDKVHGTDEILINASMLFNLWPDHMLGYVWASWTIGVEMLFYLVFPLIHRHVRGLVQGITLFFVFVLLAQAWGFFIGHYGVLLGYLSADQVATVKHHGLLSNLPNFMLGILAYRVYFDHLVRLDPKTQKQVGAALIAAFVFLYTALLSGRLNGMLWGGLVWQGVCYSLLVLGLGLRPLSLLVNRQTVRLGKVSYSLYLLHPTMVFALAPVYYWLYQVLPNKTLAYGSSFIITASAVTALSLLTYRMVERRGIAWGEAVIGRWIRGRDRSGRSMITDA</sequence>
<feature type="transmembrane region" description="Helical" evidence="1">
    <location>
        <begin position="176"/>
        <end position="195"/>
    </location>
</feature>
<evidence type="ECO:0000259" key="2">
    <source>
        <dbReference type="Pfam" id="PF01757"/>
    </source>
</evidence>
<dbReference type="eggNOG" id="COG1835">
    <property type="taxonomic scope" value="Bacteria"/>
</dbReference>
<dbReference type="EMBL" id="AONC01000009">
    <property type="protein sequence ID" value="EXJ16563.1"/>
    <property type="molecule type" value="Genomic_DNA"/>
</dbReference>
<feature type="transmembrane region" description="Helical" evidence="1">
    <location>
        <begin position="53"/>
        <end position="75"/>
    </location>
</feature>
<dbReference type="OrthoDB" id="9767863at2"/>
<dbReference type="RefSeq" id="WP_052347763.1">
    <property type="nucleotide sequence ID" value="NZ_AONC01000009.1"/>
</dbReference>
<keyword evidence="1" id="KW-0812">Transmembrane</keyword>
<feature type="transmembrane region" description="Helical" evidence="1">
    <location>
        <begin position="245"/>
        <end position="264"/>
    </location>
</feature>
<comment type="caution">
    <text evidence="3">The sequence shown here is derived from an EMBL/GenBank/DDBJ whole genome shotgun (WGS) entry which is preliminary data.</text>
</comment>
<evidence type="ECO:0000256" key="1">
    <source>
        <dbReference type="SAM" id="Phobius"/>
    </source>
</evidence>
<reference evidence="3 4" key="1">
    <citation type="submission" date="2012-11" db="EMBL/GenBank/DDBJ databases">
        <title>Genome assembly of Thiorhodococcus sp. AK35.</title>
        <authorList>
            <person name="Nupur N."/>
            <person name="Khatri I."/>
            <person name="Subramanian S."/>
            <person name="Pinnaka A."/>
        </authorList>
    </citation>
    <scope>NUCLEOTIDE SEQUENCE [LARGE SCALE GENOMIC DNA]</scope>
    <source>
        <strain evidence="3 4">AK35</strain>
    </source>
</reference>
<feature type="transmembrane region" description="Helical" evidence="1">
    <location>
        <begin position="312"/>
        <end position="330"/>
    </location>
</feature>
<dbReference type="GO" id="GO:0016020">
    <property type="term" value="C:membrane"/>
    <property type="evidence" value="ECO:0007669"/>
    <property type="project" value="TreeGrafter"/>
</dbReference>
<keyword evidence="4" id="KW-1185">Reference proteome</keyword>
<dbReference type="GO" id="GO:0000271">
    <property type="term" value="P:polysaccharide biosynthetic process"/>
    <property type="evidence" value="ECO:0007669"/>
    <property type="project" value="TreeGrafter"/>
</dbReference>
<dbReference type="STRING" id="1249627.D779_4116"/>
<keyword evidence="1" id="KW-0472">Membrane</keyword>
<feature type="transmembrane region" description="Helical" evidence="1">
    <location>
        <begin position="270"/>
        <end position="291"/>
    </location>
</feature>
<gene>
    <name evidence="3" type="ORF">D779_4116</name>
</gene>
<dbReference type="AlphaFoldDB" id="W9VAB9"/>
<accession>W9VAB9</accession>